<reference evidence="1 2" key="1">
    <citation type="submission" date="2023-03" db="EMBL/GenBank/DDBJ databases">
        <title>WGS of Gossypium arboreum.</title>
        <authorList>
            <person name="Yu D."/>
        </authorList>
    </citation>
    <scope>NUCLEOTIDE SEQUENCE [LARGE SCALE GENOMIC DNA]</scope>
    <source>
        <tissue evidence="1">Leaf</tissue>
    </source>
</reference>
<keyword evidence="2" id="KW-1185">Reference proteome</keyword>
<protein>
    <submittedName>
        <fullName evidence="1">Uncharacterized protein</fullName>
    </submittedName>
</protein>
<evidence type="ECO:0000313" key="1">
    <source>
        <dbReference type="EMBL" id="KAK5803613.1"/>
    </source>
</evidence>
<name>A0ABR0NQJ5_GOSAR</name>
<dbReference type="EMBL" id="JARKNE010000009">
    <property type="protein sequence ID" value="KAK5803613.1"/>
    <property type="molecule type" value="Genomic_DNA"/>
</dbReference>
<comment type="caution">
    <text evidence="1">The sequence shown here is derived from an EMBL/GenBank/DDBJ whole genome shotgun (WGS) entry which is preliminary data.</text>
</comment>
<accession>A0ABR0NQJ5</accession>
<proteinExistence type="predicted"/>
<dbReference type="Proteomes" id="UP001358586">
    <property type="component" value="Chromosome 9"/>
</dbReference>
<sequence length="110" mass="11893">MQGTTDSNVVPEGDVEVQPSVVEGDLEQGSGKKRAWEATSSKIIAKMEIALTGQPGGCCYSFGMCDRASKVFYVVPASKLLQVHIENLTLCKIRMPKTMTVDAIRLCARA</sequence>
<evidence type="ECO:0000313" key="2">
    <source>
        <dbReference type="Proteomes" id="UP001358586"/>
    </source>
</evidence>
<organism evidence="1 2">
    <name type="scientific">Gossypium arboreum</name>
    <name type="common">Tree cotton</name>
    <name type="synonym">Gossypium nanking</name>
    <dbReference type="NCBI Taxonomy" id="29729"/>
    <lineage>
        <taxon>Eukaryota</taxon>
        <taxon>Viridiplantae</taxon>
        <taxon>Streptophyta</taxon>
        <taxon>Embryophyta</taxon>
        <taxon>Tracheophyta</taxon>
        <taxon>Spermatophyta</taxon>
        <taxon>Magnoliopsida</taxon>
        <taxon>eudicotyledons</taxon>
        <taxon>Gunneridae</taxon>
        <taxon>Pentapetalae</taxon>
        <taxon>rosids</taxon>
        <taxon>malvids</taxon>
        <taxon>Malvales</taxon>
        <taxon>Malvaceae</taxon>
        <taxon>Malvoideae</taxon>
        <taxon>Gossypium</taxon>
    </lineage>
</organism>
<gene>
    <name evidence="1" type="ORF">PVK06_031261</name>
</gene>